<feature type="transmembrane region" description="Helical" evidence="1">
    <location>
        <begin position="12"/>
        <end position="34"/>
    </location>
</feature>
<dbReference type="EMBL" id="JBHTIU010000081">
    <property type="protein sequence ID" value="MFD0871468.1"/>
    <property type="molecule type" value="Genomic_DNA"/>
</dbReference>
<reference evidence="4" key="1">
    <citation type="journal article" date="2019" name="Int. J. Syst. Evol. Microbiol.">
        <title>The Global Catalogue of Microorganisms (GCM) 10K type strain sequencing project: providing services to taxonomists for standard genome sequencing and annotation.</title>
        <authorList>
            <consortium name="The Broad Institute Genomics Platform"/>
            <consortium name="The Broad Institute Genome Sequencing Center for Infectious Disease"/>
            <person name="Wu L."/>
            <person name="Ma J."/>
        </authorList>
    </citation>
    <scope>NUCLEOTIDE SEQUENCE [LARGE SCALE GENOMIC DNA]</scope>
    <source>
        <strain evidence="4">CCUG 57263</strain>
    </source>
</reference>
<organism evidence="3 4">
    <name type="scientific">Paenibacillus residui</name>
    <dbReference type="NCBI Taxonomy" id="629724"/>
    <lineage>
        <taxon>Bacteria</taxon>
        <taxon>Bacillati</taxon>
        <taxon>Bacillota</taxon>
        <taxon>Bacilli</taxon>
        <taxon>Bacillales</taxon>
        <taxon>Paenibacillaceae</taxon>
        <taxon>Paenibacillus</taxon>
    </lineage>
</organism>
<keyword evidence="4" id="KW-1185">Reference proteome</keyword>
<dbReference type="RefSeq" id="WP_379290502.1">
    <property type="nucleotide sequence ID" value="NZ_JBHTIU010000081.1"/>
</dbReference>
<dbReference type="InterPro" id="IPR002881">
    <property type="entry name" value="DUF58"/>
</dbReference>
<evidence type="ECO:0000259" key="2">
    <source>
        <dbReference type="Pfam" id="PF01882"/>
    </source>
</evidence>
<dbReference type="Pfam" id="PF01882">
    <property type="entry name" value="DUF58"/>
    <property type="match status" value="1"/>
</dbReference>
<sequence length="410" mass="46089">MNEYYSNIGSKFASFPIRLGIVLAVFICSLFFLLFQGGKLAFMLFIIVFILTVYLIMGRWSGIKKTTGSRTLLMEQDGKLVAGTSVTIHLQVQIPGFWPIPYVFIKDRISRKNGGDQRFEASLVPDWGRRGVVEYRTAPLRRGVYQFGTTECSTEDIFGIFQHTGVIHLPYSFKVYPKIVAIKEWSQLHFMFRGNHFHSMTTRAVRETTQINGVREYNYGDRLSRIHWNATAKTGTLKSKEFEKESLPKTIIILDCHPDHYSSSDQFELAVSVAASLLDYASRNGLLAGLLTHQYIPPGHPSAGHNPMLDHLVEVEANAPRSLQQVIHEHSIHLPAGTFALVISPLQGEPMAQSLGWMKLRQLNPCHLCISGEGRGTGDNWMKLLKAKGILGYSVHTLQELPYVLGGNVR</sequence>
<protein>
    <submittedName>
        <fullName evidence="3">DUF58 domain-containing protein</fullName>
    </submittedName>
</protein>
<evidence type="ECO:0000313" key="4">
    <source>
        <dbReference type="Proteomes" id="UP001597120"/>
    </source>
</evidence>
<dbReference type="PANTHER" id="PTHR34351">
    <property type="entry name" value="SLR1927 PROTEIN-RELATED"/>
    <property type="match status" value="1"/>
</dbReference>
<feature type="domain" description="DUF58" evidence="2">
    <location>
        <begin position="214"/>
        <end position="355"/>
    </location>
</feature>
<evidence type="ECO:0000256" key="1">
    <source>
        <dbReference type="SAM" id="Phobius"/>
    </source>
</evidence>
<dbReference type="PANTHER" id="PTHR34351:SF2">
    <property type="entry name" value="DUF58 DOMAIN-CONTAINING PROTEIN"/>
    <property type="match status" value="1"/>
</dbReference>
<feature type="transmembrane region" description="Helical" evidence="1">
    <location>
        <begin position="40"/>
        <end position="57"/>
    </location>
</feature>
<keyword evidence="1" id="KW-0472">Membrane</keyword>
<dbReference type="Proteomes" id="UP001597120">
    <property type="component" value="Unassembled WGS sequence"/>
</dbReference>
<name>A0ABW3DE48_9BACL</name>
<keyword evidence="1" id="KW-0812">Transmembrane</keyword>
<accession>A0ABW3DE48</accession>
<proteinExistence type="predicted"/>
<gene>
    <name evidence="3" type="ORF">ACFQ03_20215</name>
</gene>
<comment type="caution">
    <text evidence="3">The sequence shown here is derived from an EMBL/GenBank/DDBJ whole genome shotgun (WGS) entry which is preliminary data.</text>
</comment>
<evidence type="ECO:0000313" key="3">
    <source>
        <dbReference type="EMBL" id="MFD0871468.1"/>
    </source>
</evidence>
<keyword evidence="1" id="KW-1133">Transmembrane helix</keyword>